<evidence type="ECO:0000256" key="2">
    <source>
        <dbReference type="ARBA" id="ARBA00022723"/>
    </source>
</evidence>
<dbReference type="SUPFAM" id="SSF63829">
    <property type="entry name" value="Calcium-dependent phosphotriesterase"/>
    <property type="match status" value="1"/>
</dbReference>
<dbReference type="Gene3D" id="1.10.760.10">
    <property type="entry name" value="Cytochrome c-like domain"/>
    <property type="match status" value="1"/>
</dbReference>
<evidence type="ECO:0000256" key="1">
    <source>
        <dbReference type="ARBA" id="ARBA00022617"/>
    </source>
</evidence>
<dbReference type="NCBIfam" id="TIGR02603">
    <property type="entry name" value="CxxCH_TIGR02603"/>
    <property type="match status" value="1"/>
</dbReference>
<proteinExistence type="predicted"/>
<evidence type="ECO:0000256" key="3">
    <source>
        <dbReference type="ARBA" id="ARBA00023004"/>
    </source>
</evidence>
<dbReference type="PANTHER" id="PTHR33546">
    <property type="entry name" value="LARGE, MULTIFUNCTIONAL SECRETED PROTEIN-RELATED"/>
    <property type="match status" value="1"/>
</dbReference>
<dbReference type="InterPro" id="IPR013428">
    <property type="entry name" value="Membrane-bound_put_N"/>
</dbReference>
<evidence type="ECO:0000313" key="6">
    <source>
        <dbReference type="EMBL" id="MBY5959662.1"/>
    </source>
</evidence>
<dbReference type="Pfam" id="PF00034">
    <property type="entry name" value="Cytochrom_C"/>
    <property type="match status" value="1"/>
</dbReference>
<dbReference type="InterPro" id="IPR011989">
    <property type="entry name" value="ARM-like"/>
</dbReference>
<evidence type="ECO:0000313" key="7">
    <source>
        <dbReference type="Proteomes" id="UP000753961"/>
    </source>
</evidence>
<sequence length="1010" mass="113818">MSHNLQIILFAGFFLSLFISCGQPDITYEHGAISPQQGLQSYEVAEGFQIELFASEPLIADPVDMAVDENGVMYVVEMSGYPLDKSHTGKVKILRDTDGDGTMDESILFADELMFPNGIMPWKKGVMITDAPHVLYLEDVDGDGRADVRDTLLTGFSLSNPHVNVNNPIYGLDNWIYLSHFGRIGTRKYEDEFGDLGEEIRFWNQERGPRLPQNANSRNVRFKVDGHSLEMRSVKGQFGHDFDEWGHHFLTHNQNHIYQEVLAPQYLHRNPDAVISTAAEDVSDHGNSAEVFQITTNPDRQLFTPVGLTTSSSGLVYYSGGLFPPPYDTEVAFGAESVSNLVHVDKLTPNGAAYTGSRLEEDKEFLASRDSWARPVNMYVGPDGALYVLDYYRRIIEHPEWMSDEAIEDGDLYDGHNMGRIYRISPEGYPAAQWTKGLDLGQKSDAELVQFLSHQNRWWRSHAQRMLVNRKNLGVVPLLKQKVRSGKMELGRLHALWTLEGLHTLEKDDIHVALQDESSGIRENAIRLAERTMKNDAELRESLYGIVRDSSAQVRFQLLNTLGELVSDKAQSIREEILFHDIEDEWVQRSALSARRLDVKGLLEETVRRSNSERTSKYDAFISRLTEVLGASQDSKLIVRLLRQGIGPEASEAHSLQPAILKGLASGLKRNENNNAILFGEAERLVNVFFNHTSDEVRKYTFDILKTMSEDETPSVISKEMARAVQRSQDKNLPVSYRIQMLNFLTLGAPENFEIEIKSLIVPSQDPSVQTAALKVYDIIPGTAVSEYVLKHWEEMTSTVRDEALSTFMRSQDRVKMLLHALESGTIPKSELGWTRTVRLNQYHDESLRKRARTFLAEDDLEEVIASFQPALNRMGQKEKGLELYKTHCAICHQVRGKVGVEYGPDLGTVHNWEAKALMANILDPGLSIAPGYDLWEIDMQNGTKLQGMIRSETSSALELQTGPDSQTTINRQDVKKMQSIPGMSMMPGFGNTLSHDEMADLIAYLRDSG</sequence>
<evidence type="ECO:0000259" key="5">
    <source>
        <dbReference type="PROSITE" id="PS51007"/>
    </source>
</evidence>
<dbReference type="Proteomes" id="UP000753961">
    <property type="component" value="Unassembled WGS sequence"/>
</dbReference>
<dbReference type="Gene3D" id="2.120.10.30">
    <property type="entry name" value="TolB, C-terminal domain"/>
    <property type="match status" value="1"/>
</dbReference>
<gene>
    <name evidence="6" type="ORF">KUV50_16025</name>
</gene>
<dbReference type="Pfam" id="PF23500">
    <property type="entry name" value="DUF7133"/>
    <property type="match status" value="1"/>
</dbReference>
<dbReference type="Gene3D" id="1.25.10.10">
    <property type="entry name" value="Leucine-rich Repeat Variant"/>
    <property type="match status" value="1"/>
</dbReference>
<accession>A0A953HQ11</accession>
<dbReference type="InterPro" id="IPR055557">
    <property type="entry name" value="DUF7133"/>
</dbReference>
<dbReference type="NCBIfam" id="TIGR02604">
    <property type="entry name" value="Piru_Ver_Nterm"/>
    <property type="match status" value="1"/>
</dbReference>
<comment type="caution">
    <text evidence="6">The sequence shown here is derived from an EMBL/GenBank/DDBJ whole genome shotgun (WGS) entry which is preliminary data.</text>
</comment>
<dbReference type="GO" id="GO:0020037">
    <property type="term" value="F:heme binding"/>
    <property type="evidence" value="ECO:0007669"/>
    <property type="project" value="InterPro"/>
</dbReference>
<keyword evidence="1 4" id="KW-0349">Heme</keyword>
<dbReference type="InterPro" id="IPR011042">
    <property type="entry name" value="6-blade_b-propeller_TolB-like"/>
</dbReference>
<dbReference type="InterPro" id="IPR013427">
    <property type="entry name" value="Haem-bd_dom_put"/>
</dbReference>
<keyword evidence="3 4" id="KW-0408">Iron</keyword>
<organism evidence="6 7">
    <name type="scientific">Membranihabitans marinus</name>
    <dbReference type="NCBI Taxonomy" id="1227546"/>
    <lineage>
        <taxon>Bacteria</taxon>
        <taxon>Pseudomonadati</taxon>
        <taxon>Bacteroidota</taxon>
        <taxon>Saprospiria</taxon>
        <taxon>Saprospirales</taxon>
        <taxon>Saprospiraceae</taxon>
        <taxon>Membranihabitans</taxon>
    </lineage>
</organism>
<reference evidence="6" key="1">
    <citation type="submission" date="2021-06" db="EMBL/GenBank/DDBJ databases">
        <title>44 bacteria genomes isolated from Dapeng, Shenzhen.</title>
        <authorList>
            <person name="Zheng W."/>
            <person name="Yu S."/>
            <person name="Huang Y."/>
        </authorList>
    </citation>
    <scope>NUCLEOTIDE SEQUENCE</scope>
    <source>
        <strain evidence="6">DP5N28-2</strain>
    </source>
</reference>
<dbReference type="InterPro" id="IPR016024">
    <property type="entry name" value="ARM-type_fold"/>
</dbReference>
<protein>
    <submittedName>
        <fullName evidence="6">C-type cytochrome</fullName>
    </submittedName>
</protein>
<dbReference type="GO" id="GO:0046872">
    <property type="term" value="F:metal ion binding"/>
    <property type="evidence" value="ECO:0007669"/>
    <property type="project" value="UniProtKB-KW"/>
</dbReference>
<evidence type="ECO:0000256" key="4">
    <source>
        <dbReference type="PROSITE-ProRule" id="PRU00433"/>
    </source>
</evidence>
<dbReference type="InterPro" id="IPR009056">
    <property type="entry name" value="Cyt_c-like_dom"/>
</dbReference>
<dbReference type="PANTHER" id="PTHR33546:SF1">
    <property type="entry name" value="LARGE, MULTIFUNCTIONAL SECRETED PROTEIN"/>
    <property type="match status" value="1"/>
</dbReference>
<dbReference type="AlphaFoldDB" id="A0A953HQ11"/>
<feature type="domain" description="Cytochrome c" evidence="5">
    <location>
        <begin position="876"/>
        <end position="1010"/>
    </location>
</feature>
<dbReference type="GO" id="GO:0009055">
    <property type="term" value="F:electron transfer activity"/>
    <property type="evidence" value="ECO:0007669"/>
    <property type="project" value="InterPro"/>
</dbReference>
<keyword evidence="7" id="KW-1185">Reference proteome</keyword>
<dbReference type="InterPro" id="IPR036909">
    <property type="entry name" value="Cyt_c-like_dom_sf"/>
</dbReference>
<dbReference type="SUPFAM" id="SSF48371">
    <property type="entry name" value="ARM repeat"/>
    <property type="match status" value="1"/>
</dbReference>
<dbReference type="PROSITE" id="PS51007">
    <property type="entry name" value="CYTC"/>
    <property type="match status" value="1"/>
</dbReference>
<dbReference type="SUPFAM" id="SSF46626">
    <property type="entry name" value="Cytochrome c"/>
    <property type="match status" value="1"/>
</dbReference>
<dbReference type="EMBL" id="JAHVHU010000016">
    <property type="protein sequence ID" value="MBY5959662.1"/>
    <property type="molecule type" value="Genomic_DNA"/>
</dbReference>
<keyword evidence="2 4" id="KW-0479">Metal-binding</keyword>
<name>A0A953HQ11_9BACT</name>
<dbReference type="RefSeq" id="WP_222581198.1">
    <property type="nucleotide sequence ID" value="NZ_JAHVHU010000016.1"/>
</dbReference>